<dbReference type="Gene3D" id="3.10.310.70">
    <property type="match status" value="1"/>
</dbReference>
<evidence type="ECO:0000313" key="4">
    <source>
        <dbReference type="Proteomes" id="UP001499854"/>
    </source>
</evidence>
<dbReference type="PANTHER" id="PTHR22642">
    <property type="entry name" value="IMIDAZOLONEPROPIONASE"/>
    <property type="match status" value="1"/>
</dbReference>
<comment type="caution">
    <text evidence="3">The sequence shown here is derived from an EMBL/GenBank/DDBJ whole genome shotgun (WGS) entry which is preliminary data.</text>
</comment>
<reference evidence="3 4" key="1">
    <citation type="journal article" date="2019" name="Int. J. Syst. Evol. Microbiol.">
        <title>The Global Catalogue of Microorganisms (GCM) 10K type strain sequencing project: providing services to taxonomists for standard genome sequencing and annotation.</title>
        <authorList>
            <consortium name="The Broad Institute Genomics Platform"/>
            <consortium name="The Broad Institute Genome Sequencing Center for Infectious Disease"/>
            <person name="Wu L."/>
            <person name="Ma J."/>
        </authorList>
    </citation>
    <scope>NUCLEOTIDE SEQUENCE [LARGE SCALE GENOMIC DNA]</scope>
    <source>
        <strain evidence="3 4">JCM 16013</strain>
    </source>
</reference>
<dbReference type="EMBL" id="BAAAQM010000039">
    <property type="protein sequence ID" value="GAA1987549.1"/>
    <property type="molecule type" value="Genomic_DNA"/>
</dbReference>
<evidence type="ECO:0000256" key="1">
    <source>
        <dbReference type="SAM" id="MobiDB-lite"/>
    </source>
</evidence>
<gene>
    <name evidence="3" type="ORF">GCM10009838_57870</name>
</gene>
<name>A0ABN2SK87_9ACTN</name>
<organism evidence="3 4">
    <name type="scientific">Catenulispora subtropica</name>
    <dbReference type="NCBI Taxonomy" id="450798"/>
    <lineage>
        <taxon>Bacteria</taxon>
        <taxon>Bacillati</taxon>
        <taxon>Actinomycetota</taxon>
        <taxon>Actinomycetes</taxon>
        <taxon>Catenulisporales</taxon>
        <taxon>Catenulisporaceae</taxon>
        <taxon>Catenulispora</taxon>
    </lineage>
</organism>
<dbReference type="InterPro" id="IPR011059">
    <property type="entry name" value="Metal-dep_hydrolase_composite"/>
</dbReference>
<dbReference type="InterPro" id="IPR032466">
    <property type="entry name" value="Metal_Hydrolase"/>
</dbReference>
<sequence>MQPMSDIPVIRQADLIVRGGRIHTLDAAGSVVSSLAVAGGRIAAAGDDRETAALLGPATEVVDLDGRTVIPGLHDSHLHLADAGNSWNLQVRWDGVPSLADALRLLRRRAAEAVPGQWVQVIGGWSENQFAEHRLPTAAEIASVSEDVPVLVVFLDAAAFLNGAAVRALGYTKETPDPPGGELQRDAAGNPTGLLVAKPSPAVLALAVLSAPQLDDEGRLNSTHRFLRELNRLGVTGAVDAGATGFPDCYGALRTLWAQSRLGLRVALNVFATHPGHEREELERLTADLDLGSDDLLWFNGVGEALTLDGVDFSNFTQPRPELSDALGRHLEPVVRLLVERRWPFSFHATYDESIRRFLGVLEKVDRDLPFDGLRWAVEHAETIRPETIDRVAALGGGITVQHRMAYRGEHFLKRYGPDAARRVQPVMEMLTRGVPVGAGTDGTWMAAANPWDALRWFTTGTTLGGLEMWRPEDRLDRTLALRLFTGGSAWFTGQQRERGELVPGMLADFAVLSADYFSVPADEVAGLESVLTVVGGRIVYEGGLFARP</sequence>
<dbReference type="SUPFAM" id="SSF51338">
    <property type="entry name" value="Composite domain of metallo-dependent hydrolases"/>
    <property type="match status" value="1"/>
</dbReference>
<evidence type="ECO:0000313" key="3">
    <source>
        <dbReference type="EMBL" id="GAA1987549.1"/>
    </source>
</evidence>
<feature type="region of interest" description="Disordered" evidence="1">
    <location>
        <begin position="172"/>
        <end position="191"/>
    </location>
</feature>
<dbReference type="Proteomes" id="UP001499854">
    <property type="component" value="Unassembled WGS sequence"/>
</dbReference>
<dbReference type="InterPro" id="IPR013108">
    <property type="entry name" value="Amidohydro_3"/>
</dbReference>
<dbReference type="InterPro" id="IPR033932">
    <property type="entry name" value="YtcJ-like"/>
</dbReference>
<protein>
    <submittedName>
        <fullName evidence="3">Amidohydrolase</fullName>
    </submittedName>
</protein>
<accession>A0ABN2SK87</accession>
<dbReference type="SUPFAM" id="SSF51556">
    <property type="entry name" value="Metallo-dependent hydrolases"/>
    <property type="match status" value="1"/>
</dbReference>
<evidence type="ECO:0000259" key="2">
    <source>
        <dbReference type="Pfam" id="PF07969"/>
    </source>
</evidence>
<proteinExistence type="predicted"/>
<dbReference type="PANTHER" id="PTHR22642:SF21">
    <property type="entry name" value="PERIPLASMIC PROTEIN"/>
    <property type="match status" value="1"/>
</dbReference>
<dbReference type="CDD" id="cd01300">
    <property type="entry name" value="YtcJ_like"/>
    <property type="match status" value="1"/>
</dbReference>
<dbReference type="Pfam" id="PF07969">
    <property type="entry name" value="Amidohydro_3"/>
    <property type="match status" value="1"/>
</dbReference>
<dbReference type="Gene3D" id="2.30.40.10">
    <property type="entry name" value="Urease, subunit C, domain 1"/>
    <property type="match status" value="1"/>
</dbReference>
<feature type="domain" description="Amidohydrolase 3" evidence="2">
    <location>
        <begin position="60"/>
        <end position="541"/>
    </location>
</feature>
<keyword evidence="4" id="KW-1185">Reference proteome</keyword>
<dbReference type="Gene3D" id="3.20.20.140">
    <property type="entry name" value="Metal-dependent hydrolases"/>
    <property type="match status" value="1"/>
</dbReference>